<organism evidence="4 5">
    <name type="scientific">Taxus chinensis</name>
    <name type="common">Chinese yew</name>
    <name type="synonym">Taxus wallichiana var. chinensis</name>
    <dbReference type="NCBI Taxonomy" id="29808"/>
    <lineage>
        <taxon>Eukaryota</taxon>
        <taxon>Viridiplantae</taxon>
        <taxon>Streptophyta</taxon>
        <taxon>Embryophyta</taxon>
        <taxon>Tracheophyta</taxon>
        <taxon>Spermatophyta</taxon>
        <taxon>Pinopsida</taxon>
        <taxon>Pinidae</taxon>
        <taxon>Conifers II</taxon>
        <taxon>Cupressales</taxon>
        <taxon>Taxaceae</taxon>
        <taxon>Taxus</taxon>
    </lineage>
</organism>
<keyword evidence="2" id="KW-0812">Transmembrane</keyword>
<dbReference type="Pfam" id="PF14364">
    <property type="entry name" value="DUF4408"/>
    <property type="match status" value="1"/>
</dbReference>
<dbReference type="Proteomes" id="UP000824469">
    <property type="component" value="Unassembled WGS sequence"/>
</dbReference>
<dbReference type="InterPro" id="IPR008480">
    <property type="entry name" value="DUF761_pln"/>
</dbReference>
<sequence>MPILPLISLFLPNTMVSDERRRRSRRRNRSGISMAELWLIPLMERYYEPNKTAIVALAVVLLPFCIRFLIPSVKITLPLPLPDLWNFMPTWITPPLLFLLLNLVIGTIAVTSTRNPNKKKKKKIDKIKNAASIPWNASGTHEESFFEEDEENTLEQTVSTPLVEPSNPILRRRARHKPPPAEDPNVPRSPSLVEPRPHPSLNFSRVGRNKSESPAFVRVLEVPPTSNLMRSVEGEEKNGTDTNTTEELNAKADDFIQKFKQQLMLQRLQSFRERQGRVRK</sequence>
<dbReference type="PANTHER" id="PTHR33098:SF53">
    <property type="entry name" value="OS05G0540900 PROTEIN"/>
    <property type="match status" value="1"/>
</dbReference>
<feature type="region of interest" description="Disordered" evidence="1">
    <location>
        <begin position="227"/>
        <end position="249"/>
    </location>
</feature>
<evidence type="ECO:0000313" key="4">
    <source>
        <dbReference type="EMBL" id="KAH9319174.1"/>
    </source>
</evidence>
<evidence type="ECO:0000259" key="3">
    <source>
        <dbReference type="Pfam" id="PF14364"/>
    </source>
</evidence>
<evidence type="ECO:0000256" key="1">
    <source>
        <dbReference type="SAM" id="MobiDB-lite"/>
    </source>
</evidence>
<dbReference type="EMBL" id="JAHRHJ020000004">
    <property type="protein sequence ID" value="KAH9319174.1"/>
    <property type="molecule type" value="Genomic_DNA"/>
</dbReference>
<dbReference type="AlphaFoldDB" id="A0AA38LBL6"/>
<dbReference type="PANTHER" id="PTHR33098">
    <property type="entry name" value="COTTON FIBER (DUF761)"/>
    <property type="match status" value="1"/>
</dbReference>
<evidence type="ECO:0000313" key="5">
    <source>
        <dbReference type="Proteomes" id="UP000824469"/>
    </source>
</evidence>
<feature type="transmembrane region" description="Helical" evidence="2">
    <location>
        <begin position="52"/>
        <end position="70"/>
    </location>
</feature>
<keyword evidence="2" id="KW-1133">Transmembrane helix</keyword>
<dbReference type="InterPro" id="IPR025520">
    <property type="entry name" value="DUF4408"/>
</dbReference>
<proteinExistence type="predicted"/>
<dbReference type="OMA" id="YEPNKPA"/>
<feature type="transmembrane region" description="Helical" evidence="2">
    <location>
        <begin position="90"/>
        <end position="113"/>
    </location>
</feature>
<accession>A0AA38LBL6</accession>
<gene>
    <name evidence="4" type="ORF">KI387_020943</name>
</gene>
<evidence type="ECO:0000256" key="2">
    <source>
        <dbReference type="SAM" id="Phobius"/>
    </source>
</evidence>
<comment type="caution">
    <text evidence="4">The sequence shown here is derived from an EMBL/GenBank/DDBJ whole genome shotgun (WGS) entry which is preliminary data.</text>
</comment>
<keyword evidence="2" id="KW-0472">Membrane</keyword>
<name>A0AA38LBL6_TAXCH</name>
<keyword evidence="5" id="KW-1185">Reference proteome</keyword>
<reference evidence="4 5" key="1">
    <citation type="journal article" date="2021" name="Nat. Plants">
        <title>The Taxus genome provides insights into paclitaxel biosynthesis.</title>
        <authorList>
            <person name="Xiong X."/>
            <person name="Gou J."/>
            <person name="Liao Q."/>
            <person name="Li Y."/>
            <person name="Zhou Q."/>
            <person name="Bi G."/>
            <person name="Li C."/>
            <person name="Du R."/>
            <person name="Wang X."/>
            <person name="Sun T."/>
            <person name="Guo L."/>
            <person name="Liang H."/>
            <person name="Lu P."/>
            <person name="Wu Y."/>
            <person name="Zhang Z."/>
            <person name="Ro D.K."/>
            <person name="Shang Y."/>
            <person name="Huang S."/>
            <person name="Yan J."/>
        </authorList>
    </citation>
    <scope>NUCLEOTIDE SEQUENCE [LARGE SCALE GENOMIC DNA]</scope>
    <source>
        <strain evidence="4">Ta-2019</strain>
    </source>
</reference>
<protein>
    <recommendedName>
        <fullName evidence="3">DUF4408 domain-containing protein</fullName>
    </recommendedName>
</protein>
<dbReference type="Pfam" id="PF05553">
    <property type="entry name" value="DUF761"/>
    <property type="match status" value="1"/>
</dbReference>
<feature type="region of interest" description="Disordered" evidence="1">
    <location>
        <begin position="139"/>
        <end position="209"/>
    </location>
</feature>
<feature type="domain" description="DUF4408" evidence="3">
    <location>
        <begin position="82"/>
        <end position="112"/>
    </location>
</feature>